<reference evidence="2 3" key="1">
    <citation type="journal article" date="2010" name="Science">
        <title>Genomic analysis of organismal complexity in the multicellular green alga Volvox carteri.</title>
        <authorList>
            <person name="Prochnik S.E."/>
            <person name="Umen J."/>
            <person name="Nedelcu A.M."/>
            <person name="Hallmann A."/>
            <person name="Miller S.M."/>
            <person name="Nishii I."/>
            <person name="Ferris P."/>
            <person name="Kuo A."/>
            <person name="Mitros T."/>
            <person name="Fritz-Laylin L.K."/>
            <person name="Hellsten U."/>
            <person name="Chapman J."/>
            <person name="Simakov O."/>
            <person name="Rensing S.A."/>
            <person name="Terry A."/>
            <person name="Pangilinan J."/>
            <person name="Kapitonov V."/>
            <person name="Jurka J."/>
            <person name="Salamov A."/>
            <person name="Shapiro H."/>
            <person name="Schmutz J."/>
            <person name="Grimwood J."/>
            <person name="Lindquist E."/>
            <person name="Lucas S."/>
            <person name="Grigoriev I.V."/>
            <person name="Schmitt R."/>
            <person name="Kirk D."/>
            <person name="Rokhsar D.S."/>
        </authorList>
    </citation>
    <scope>NUCLEOTIDE SEQUENCE [LARGE SCALE GENOMIC DNA]</scope>
    <source>
        <strain evidence="3">f. Nagariensis / Eve</strain>
    </source>
</reference>
<proteinExistence type="predicted"/>
<evidence type="ECO:0000256" key="1">
    <source>
        <dbReference type="SAM" id="MobiDB-lite"/>
    </source>
</evidence>
<sequence length="383" mass="43062">MYVAGSSRTPRISSCTPKREDARTTGRGFKSRVARELHARMRGREDTRTCPVRMQPERCRREPTGRLSKWRRIEQQLQRDGQMHEPTGHLSKWRRTEQQLLLAHAARVAEVRANRTPEQVAADQTVDAARKHQARVIRQQSSEEHTPQHTRRSRGSLVEAVLDAAFWVFRRPTNPTKPRMGACEMKSAVQAHGYRFGDIPNVHQLRADVWRTLAVARPAQVVAWLPVTAARAPPPPEPALPWGFRKMWLNGHSTEKTGLTKRPGTTGDSGGSDDQEHRQPTQQHSSLQQARDHLGNTGAYGSSRKTFHRMRRAHLVCHSDVGNWMESSAARSFTPLADTTPDDITSACEAVNAAFTADLHVKLQGTDLTIASLENVCKIVTMR</sequence>
<protein>
    <submittedName>
        <fullName evidence="2">Uncharacterized protein</fullName>
    </submittedName>
</protein>
<evidence type="ECO:0000313" key="2">
    <source>
        <dbReference type="EMBL" id="EFJ39329.1"/>
    </source>
</evidence>
<accession>D8ULS0</accession>
<dbReference type="AlphaFoldDB" id="D8ULS0"/>
<name>D8ULS0_VOLCA</name>
<feature type="compositionally biased region" description="Polar residues" evidence="1">
    <location>
        <begin position="280"/>
        <end position="289"/>
    </location>
</feature>
<feature type="region of interest" description="Disordered" evidence="1">
    <location>
        <begin position="254"/>
        <end position="305"/>
    </location>
</feature>
<dbReference type="EMBL" id="GL378674">
    <property type="protein sequence ID" value="EFJ39329.1"/>
    <property type="molecule type" value="Genomic_DNA"/>
</dbReference>
<keyword evidence="3" id="KW-1185">Reference proteome</keyword>
<dbReference type="RefSeq" id="XP_002959605.1">
    <property type="nucleotide sequence ID" value="XM_002959559.1"/>
</dbReference>
<dbReference type="KEGG" id="vcn:VOLCADRAFT_101107"/>
<dbReference type="OrthoDB" id="562146at2759"/>
<evidence type="ECO:0000313" key="3">
    <source>
        <dbReference type="Proteomes" id="UP000001058"/>
    </source>
</evidence>
<dbReference type="Proteomes" id="UP000001058">
    <property type="component" value="Unassembled WGS sequence"/>
</dbReference>
<organism evidence="3">
    <name type="scientific">Volvox carteri f. nagariensis</name>
    <dbReference type="NCBI Taxonomy" id="3068"/>
    <lineage>
        <taxon>Eukaryota</taxon>
        <taxon>Viridiplantae</taxon>
        <taxon>Chlorophyta</taxon>
        <taxon>core chlorophytes</taxon>
        <taxon>Chlorophyceae</taxon>
        <taxon>CS clade</taxon>
        <taxon>Chlamydomonadales</taxon>
        <taxon>Volvocaceae</taxon>
        <taxon>Volvox</taxon>
    </lineage>
</organism>
<dbReference type="GeneID" id="9614486"/>
<feature type="region of interest" description="Disordered" evidence="1">
    <location>
        <begin position="1"/>
        <end position="27"/>
    </location>
</feature>
<gene>
    <name evidence="2" type="ORF">VOLCADRAFT_101107</name>
</gene>
<feature type="compositionally biased region" description="Polar residues" evidence="1">
    <location>
        <begin position="1"/>
        <end position="16"/>
    </location>
</feature>
<dbReference type="InParanoid" id="D8ULS0"/>